<organism evidence="1 2">
    <name type="scientific">Klebsiella pneumoniae</name>
    <dbReference type="NCBI Taxonomy" id="573"/>
    <lineage>
        <taxon>Bacteria</taxon>
        <taxon>Pseudomonadati</taxon>
        <taxon>Pseudomonadota</taxon>
        <taxon>Gammaproteobacteria</taxon>
        <taxon>Enterobacterales</taxon>
        <taxon>Enterobacteriaceae</taxon>
        <taxon>Klebsiella/Raoultella group</taxon>
        <taxon>Klebsiella</taxon>
        <taxon>Klebsiella pneumoniae complex</taxon>
    </lineage>
</organism>
<protein>
    <submittedName>
        <fullName evidence="1">Uncharacterized protein</fullName>
    </submittedName>
</protein>
<gene>
    <name evidence="1" type="ORF">NCTC13635_03662</name>
</gene>
<accession>A0A447RUG4</accession>
<sequence>MIKYLSLYERMKKRLFLRNELKEHNKHLG</sequence>
<dbReference type="AlphaFoldDB" id="A0A447RUG4"/>
<evidence type="ECO:0000313" key="1">
    <source>
        <dbReference type="EMBL" id="VEB03461.1"/>
    </source>
</evidence>
<proteinExistence type="predicted"/>
<evidence type="ECO:0000313" key="2">
    <source>
        <dbReference type="Proteomes" id="UP000282433"/>
    </source>
</evidence>
<reference evidence="1 2" key="1">
    <citation type="submission" date="2018-12" db="EMBL/GenBank/DDBJ databases">
        <authorList>
            <consortium name="Pathogen Informatics"/>
        </authorList>
    </citation>
    <scope>NUCLEOTIDE SEQUENCE [LARGE SCALE GENOMIC DNA]</scope>
    <source>
        <strain evidence="1 2">NCTC13635</strain>
    </source>
</reference>
<dbReference type="Proteomes" id="UP000282433">
    <property type="component" value="Chromosome"/>
</dbReference>
<dbReference type="EMBL" id="LR134162">
    <property type="protein sequence ID" value="VEB03461.1"/>
    <property type="molecule type" value="Genomic_DNA"/>
</dbReference>
<name>A0A447RUG4_KLEPN</name>